<accession>A0ABP0RVX3</accession>
<name>A0ABP0RVX3_9DINO</name>
<evidence type="ECO:0000313" key="2">
    <source>
        <dbReference type="EMBL" id="CAK9104330.1"/>
    </source>
</evidence>
<keyword evidence="1" id="KW-0175">Coiled coil</keyword>
<evidence type="ECO:0000256" key="1">
    <source>
        <dbReference type="SAM" id="Coils"/>
    </source>
</evidence>
<gene>
    <name evidence="2" type="ORF">SCF082_LOCUS48693</name>
</gene>
<dbReference type="EMBL" id="CAXAMM010042350">
    <property type="protein sequence ID" value="CAK9104330.1"/>
    <property type="molecule type" value="Genomic_DNA"/>
</dbReference>
<keyword evidence="3" id="KW-1185">Reference proteome</keyword>
<evidence type="ECO:0000313" key="3">
    <source>
        <dbReference type="Proteomes" id="UP001642464"/>
    </source>
</evidence>
<organism evidence="2 3">
    <name type="scientific">Durusdinium trenchii</name>
    <dbReference type="NCBI Taxonomy" id="1381693"/>
    <lineage>
        <taxon>Eukaryota</taxon>
        <taxon>Sar</taxon>
        <taxon>Alveolata</taxon>
        <taxon>Dinophyceae</taxon>
        <taxon>Suessiales</taxon>
        <taxon>Symbiodiniaceae</taxon>
        <taxon>Durusdinium</taxon>
    </lineage>
</organism>
<reference evidence="2 3" key="1">
    <citation type="submission" date="2024-02" db="EMBL/GenBank/DDBJ databases">
        <authorList>
            <person name="Chen Y."/>
            <person name="Shah S."/>
            <person name="Dougan E. K."/>
            <person name="Thang M."/>
            <person name="Chan C."/>
        </authorList>
    </citation>
    <scope>NUCLEOTIDE SEQUENCE [LARGE SCALE GENOMIC DNA]</scope>
</reference>
<proteinExistence type="predicted"/>
<sequence>MELSICKFNSYVHDSFKQVIMKSMEWGKLDMSETDIKGSLFKLIELKLNGAMWSAYESLAPMHLDHVYVNLSAANKSEALYAKLPVKKDLCLPLVNKIVQSKPKGGYLCCKVFGVDWWMEPCKDSVSSDYCVPGWSAKSVTRMDQSNFYQEGMHVDFVIFKYGKSYTDIDVTYVPSPDKNKDAHDEVVLRVESLPHVRFEMTFQCLYPHADLEDGLAREMEDKKANIEKQIRSMITTASKAAAKAANAAEKKRAKAKAKAGVKVKNGKHGQGQGDGMAEFFSSLGLVMPDDHEERQQKLQEIIDHENQLESLVQKARDGIKMPTQILISKMVGNEERQSRCQRAKVMQEALKKAKADINATDGKDESSLEVSFQLGPCAAANNYKESGMVTILNKRSSKKSDQLCKDVVGLGKHLMR</sequence>
<protein>
    <submittedName>
        <fullName evidence="2">Uncharacterized protein</fullName>
    </submittedName>
</protein>
<dbReference type="Proteomes" id="UP001642464">
    <property type="component" value="Unassembled WGS sequence"/>
</dbReference>
<comment type="caution">
    <text evidence="2">The sequence shown here is derived from an EMBL/GenBank/DDBJ whole genome shotgun (WGS) entry which is preliminary data.</text>
</comment>
<feature type="coiled-coil region" evidence="1">
    <location>
        <begin position="217"/>
        <end position="259"/>
    </location>
</feature>